<evidence type="ECO:0008006" key="9">
    <source>
        <dbReference type="Google" id="ProtNLM"/>
    </source>
</evidence>
<keyword evidence="3 6" id="KW-1133">Transmembrane helix</keyword>
<name>A0A072PIQ1_9EURO</name>
<evidence type="ECO:0000256" key="5">
    <source>
        <dbReference type="SAM" id="MobiDB-lite"/>
    </source>
</evidence>
<comment type="subcellular location">
    <subcellularLocation>
        <location evidence="1">Membrane</location>
        <topology evidence="1">Multi-pass membrane protein</topology>
    </subcellularLocation>
</comment>
<evidence type="ECO:0000256" key="6">
    <source>
        <dbReference type="SAM" id="Phobius"/>
    </source>
</evidence>
<dbReference type="RefSeq" id="XP_013262217.1">
    <property type="nucleotide sequence ID" value="XM_013406763.1"/>
</dbReference>
<feature type="transmembrane region" description="Helical" evidence="6">
    <location>
        <begin position="235"/>
        <end position="259"/>
    </location>
</feature>
<reference evidence="7 8" key="1">
    <citation type="submission" date="2013-03" db="EMBL/GenBank/DDBJ databases">
        <title>The Genome Sequence of Exophiala aquamarina CBS 119918.</title>
        <authorList>
            <consortium name="The Broad Institute Genomics Platform"/>
            <person name="Cuomo C."/>
            <person name="de Hoog S."/>
            <person name="Gorbushina A."/>
            <person name="Walker B."/>
            <person name="Young S.K."/>
            <person name="Zeng Q."/>
            <person name="Gargeya S."/>
            <person name="Fitzgerald M."/>
            <person name="Haas B."/>
            <person name="Abouelleil A."/>
            <person name="Allen A.W."/>
            <person name="Alvarado L."/>
            <person name="Arachchi H.M."/>
            <person name="Berlin A.M."/>
            <person name="Chapman S.B."/>
            <person name="Gainer-Dewar J."/>
            <person name="Goldberg J."/>
            <person name="Griggs A."/>
            <person name="Gujja S."/>
            <person name="Hansen M."/>
            <person name="Howarth C."/>
            <person name="Imamovic A."/>
            <person name="Ireland A."/>
            <person name="Larimer J."/>
            <person name="McCowan C."/>
            <person name="Murphy C."/>
            <person name="Pearson M."/>
            <person name="Poon T.W."/>
            <person name="Priest M."/>
            <person name="Roberts A."/>
            <person name="Saif S."/>
            <person name="Shea T."/>
            <person name="Sisk P."/>
            <person name="Sykes S."/>
            <person name="Wortman J."/>
            <person name="Nusbaum C."/>
            <person name="Birren B."/>
        </authorList>
    </citation>
    <scope>NUCLEOTIDE SEQUENCE [LARGE SCALE GENOMIC DNA]</scope>
    <source>
        <strain evidence="7 8">CBS 119918</strain>
    </source>
</reference>
<gene>
    <name evidence="7" type="ORF">A1O9_04473</name>
</gene>
<dbReference type="OrthoDB" id="5348404at2759"/>
<comment type="caution">
    <text evidence="7">The sequence shown here is derived from an EMBL/GenBank/DDBJ whole genome shotgun (WGS) entry which is preliminary data.</text>
</comment>
<keyword evidence="2 6" id="KW-0812">Transmembrane</keyword>
<feature type="transmembrane region" description="Helical" evidence="6">
    <location>
        <begin position="279"/>
        <end position="299"/>
    </location>
</feature>
<dbReference type="PANTHER" id="PTHR23423">
    <property type="entry name" value="ORGANIC SOLUTE TRANSPORTER-RELATED"/>
    <property type="match status" value="1"/>
</dbReference>
<keyword evidence="4 6" id="KW-0472">Membrane</keyword>
<dbReference type="HOGENOM" id="CLU_012923_5_0_1"/>
<dbReference type="AlphaFoldDB" id="A0A072PIQ1"/>
<organism evidence="7 8">
    <name type="scientific">Exophiala aquamarina CBS 119918</name>
    <dbReference type="NCBI Taxonomy" id="1182545"/>
    <lineage>
        <taxon>Eukaryota</taxon>
        <taxon>Fungi</taxon>
        <taxon>Dikarya</taxon>
        <taxon>Ascomycota</taxon>
        <taxon>Pezizomycotina</taxon>
        <taxon>Eurotiomycetes</taxon>
        <taxon>Chaetothyriomycetidae</taxon>
        <taxon>Chaetothyriales</taxon>
        <taxon>Herpotrichiellaceae</taxon>
        <taxon>Exophiala</taxon>
    </lineage>
</organism>
<evidence type="ECO:0000313" key="8">
    <source>
        <dbReference type="Proteomes" id="UP000027920"/>
    </source>
</evidence>
<protein>
    <recommendedName>
        <fullName evidence="9">Transmembrane protein</fullName>
    </recommendedName>
</protein>
<dbReference type="InterPro" id="IPR005178">
    <property type="entry name" value="Ostalpha/TMEM184C"/>
</dbReference>
<feature type="transmembrane region" description="Helical" evidence="6">
    <location>
        <begin position="201"/>
        <end position="223"/>
    </location>
</feature>
<proteinExistence type="predicted"/>
<feature type="transmembrane region" description="Helical" evidence="6">
    <location>
        <begin position="77"/>
        <end position="97"/>
    </location>
</feature>
<feature type="transmembrane region" description="Helical" evidence="6">
    <location>
        <begin position="44"/>
        <end position="65"/>
    </location>
</feature>
<dbReference type="EMBL" id="AMGV01000003">
    <property type="protein sequence ID" value="KEF59627.1"/>
    <property type="molecule type" value="Genomic_DNA"/>
</dbReference>
<dbReference type="GO" id="GO:0016020">
    <property type="term" value="C:membrane"/>
    <property type="evidence" value="ECO:0007669"/>
    <property type="project" value="UniProtKB-SubCell"/>
</dbReference>
<evidence type="ECO:0000256" key="4">
    <source>
        <dbReference type="ARBA" id="ARBA00023136"/>
    </source>
</evidence>
<feature type="region of interest" description="Disordered" evidence="5">
    <location>
        <begin position="384"/>
        <end position="412"/>
    </location>
</feature>
<dbReference type="GeneID" id="25279404"/>
<sequence>MAFFLLPRDDNDDNDGKFVCLRPKPNEHGDTLSIGITFHQLAEYMTMACLGLTTISALLLIWKHLHRYTRPKEQRQNIRIIAMPVFFCAVSLVSILFYDDSIYIVPIMGVYEAFCIAALFLLFLEFVCPDDEARPKYFSNLENKDKKGNVIPGGSLKWFNHIYFMVFQYPLTKTISAGIQIGTQAADVYCPNSLSPKYAHIWLMLLDLFVIGGAIGGVFGFYARLKSELNPEYHALGKLVCFKGIVILLFFQDIIFGFLNSKLFKPTATLTFDDLYFGMPLLLTAIEATVVSFTFHWAFGSRLYHEDHIPGQQRMPIWRAIFDAMNLSDIVRATVRAFGLLISLDSAAIQLGSSKFKTPSRQRTLQLENMGREPLTQQHYGHGYTNSEIDTHYQPSSYPSPTAQQTQRYSSGAPLAFQQEQAEGLVGRGLYGYSSVGERDPSPGPSYNCPITTRDVA</sequence>
<dbReference type="VEuPathDB" id="FungiDB:A1O9_04473"/>
<evidence type="ECO:0000256" key="2">
    <source>
        <dbReference type="ARBA" id="ARBA00022692"/>
    </source>
</evidence>
<accession>A0A072PIQ1</accession>
<keyword evidence="8" id="KW-1185">Reference proteome</keyword>
<evidence type="ECO:0000256" key="3">
    <source>
        <dbReference type="ARBA" id="ARBA00022989"/>
    </source>
</evidence>
<feature type="transmembrane region" description="Helical" evidence="6">
    <location>
        <begin position="103"/>
        <end position="127"/>
    </location>
</feature>
<dbReference type="Pfam" id="PF03619">
    <property type="entry name" value="Solute_trans_a"/>
    <property type="match status" value="1"/>
</dbReference>
<dbReference type="SMART" id="SM01417">
    <property type="entry name" value="Solute_trans_a"/>
    <property type="match status" value="1"/>
</dbReference>
<feature type="region of interest" description="Disordered" evidence="5">
    <location>
        <begin position="435"/>
        <end position="457"/>
    </location>
</feature>
<dbReference type="STRING" id="1182545.A0A072PIQ1"/>
<evidence type="ECO:0000256" key="1">
    <source>
        <dbReference type="ARBA" id="ARBA00004141"/>
    </source>
</evidence>
<evidence type="ECO:0000313" key="7">
    <source>
        <dbReference type="EMBL" id="KEF59627.1"/>
    </source>
</evidence>
<dbReference type="Proteomes" id="UP000027920">
    <property type="component" value="Unassembled WGS sequence"/>
</dbReference>
<feature type="compositionally biased region" description="Polar residues" evidence="5">
    <location>
        <begin position="384"/>
        <end position="410"/>
    </location>
</feature>